<dbReference type="Pfam" id="PF00924">
    <property type="entry name" value="MS_channel_2nd"/>
    <property type="match status" value="1"/>
</dbReference>
<evidence type="ECO:0000256" key="3">
    <source>
        <dbReference type="ARBA" id="ARBA00022989"/>
    </source>
</evidence>
<evidence type="ECO:0000259" key="6">
    <source>
        <dbReference type="Pfam" id="PF00924"/>
    </source>
</evidence>
<accession>A0ABS7CVG3</accession>
<feature type="transmembrane region" description="Helical" evidence="5">
    <location>
        <begin position="121"/>
        <end position="145"/>
    </location>
</feature>
<dbReference type="Gene3D" id="2.30.30.60">
    <property type="match status" value="1"/>
</dbReference>
<evidence type="ECO:0000313" key="7">
    <source>
        <dbReference type="EMBL" id="MBW7467822.1"/>
    </source>
</evidence>
<keyword evidence="4 5" id="KW-0472">Membrane</keyword>
<dbReference type="Gene3D" id="1.10.287.1260">
    <property type="match status" value="1"/>
</dbReference>
<feature type="transmembrane region" description="Helical" evidence="5">
    <location>
        <begin position="78"/>
        <end position="101"/>
    </location>
</feature>
<evidence type="ECO:0000313" key="8">
    <source>
        <dbReference type="Proteomes" id="UP000813018"/>
    </source>
</evidence>
<dbReference type="InterPro" id="IPR023408">
    <property type="entry name" value="MscS_beta-dom_sf"/>
</dbReference>
<feature type="transmembrane region" description="Helical" evidence="5">
    <location>
        <begin position="47"/>
        <end position="66"/>
    </location>
</feature>
<comment type="subcellular location">
    <subcellularLocation>
        <location evidence="1">Membrane</location>
    </subcellularLocation>
</comment>
<name>A0ABS7CVG3_9BACT</name>
<reference evidence="7 8" key="1">
    <citation type="journal article" date="2016" name="Int. J. Syst. Evol. Microbiol.">
        <title>Pontibacter aydingkolensis sp. nov., isolated from soil of a salt lake.</title>
        <authorList>
            <person name="Osman G."/>
            <person name="Zhang T."/>
            <person name="Lou K."/>
            <person name="Gao Y."/>
            <person name="Chang W."/>
            <person name="Lin Q."/>
            <person name="Yang H.M."/>
            <person name="Huo X.D."/>
            <person name="Wang N."/>
        </authorList>
    </citation>
    <scope>NUCLEOTIDE SEQUENCE [LARGE SCALE GENOMIC DNA]</scope>
    <source>
        <strain evidence="7 8">KACC 19255</strain>
    </source>
</reference>
<protein>
    <submittedName>
        <fullName evidence="7">Mechanosensitive ion channel family protein</fullName>
    </submittedName>
</protein>
<dbReference type="Proteomes" id="UP000813018">
    <property type="component" value="Unassembled WGS sequence"/>
</dbReference>
<sequence length="358" mass="41467">MNLEDRERTETEKLRESPKVRRALGEYSPVEQHRRAREPMALNREKTALWVFGAVFIAAGVLYYLFRLEAFPIRGRFLPLLQNLMAGTMLVTVVLVASRLLKSLFRGRIENPSTRYNLRRIVDLAAALLIFFIFVSILFVNWYAAVVSLGVASLILGLALQNPISSFFGWVYILIRRPYEVGDRIKIGGVSGDVIELGYLDTTLWEFNGDYLTGDHPSGRIIRFANSRVFSEYVINYSWPLFPYIWNEVKFFVSYESDLKWVRKTARKVVQEEIGPEMARRVGLYRQILRESPVDEVEVRARGSVSFSAHDNTWIQVTVRFLVEPKQSGPVKRRLFTRLVEELSSQPERVMFPKTNMR</sequence>
<keyword evidence="3 5" id="KW-1133">Transmembrane helix</keyword>
<dbReference type="EMBL" id="JAHYXK010000009">
    <property type="protein sequence ID" value="MBW7467822.1"/>
    <property type="molecule type" value="Genomic_DNA"/>
</dbReference>
<evidence type="ECO:0000256" key="1">
    <source>
        <dbReference type="ARBA" id="ARBA00004370"/>
    </source>
</evidence>
<evidence type="ECO:0000256" key="2">
    <source>
        <dbReference type="ARBA" id="ARBA00022692"/>
    </source>
</evidence>
<dbReference type="InterPro" id="IPR045275">
    <property type="entry name" value="MscS_archaea/bacteria_type"/>
</dbReference>
<dbReference type="PANTHER" id="PTHR30221:SF1">
    <property type="entry name" value="SMALL-CONDUCTANCE MECHANOSENSITIVE CHANNEL"/>
    <property type="match status" value="1"/>
</dbReference>
<dbReference type="PANTHER" id="PTHR30221">
    <property type="entry name" value="SMALL-CONDUCTANCE MECHANOSENSITIVE CHANNEL"/>
    <property type="match status" value="1"/>
</dbReference>
<evidence type="ECO:0000256" key="5">
    <source>
        <dbReference type="SAM" id="Phobius"/>
    </source>
</evidence>
<dbReference type="SUPFAM" id="SSF50182">
    <property type="entry name" value="Sm-like ribonucleoproteins"/>
    <property type="match status" value="1"/>
</dbReference>
<keyword evidence="8" id="KW-1185">Reference proteome</keyword>
<feature type="domain" description="Mechanosensitive ion channel MscS" evidence="6">
    <location>
        <begin position="162"/>
        <end position="237"/>
    </location>
</feature>
<dbReference type="InterPro" id="IPR006685">
    <property type="entry name" value="MscS_channel_2nd"/>
</dbReference>
<feature type="transmembrane region" description="Helical" evidence="5">
    <location>
        <begin position="151"/>
        <end position="175"/>
    </location>
</feature>
<evidence type="ECO:0000256" key="4">
    <source>
        <dbReference type="ARBA" id="ARBA00023136"/>
    </source>
</evidence>
<organism evidence="7 8">
    <name type="scientific">Pontibacter aydingkolensis</name>
    <dbReference type="NCBI Taxonomy" id="1911536"/>
    <lineage>
        <taxon>Bacteria</taxon>
        <taxon>Pseudomonadati</taxon>
        <taxon>Bacteroidota</taxon>
        <taxon>Cytophagia</taxon>
        <taxon>Cytophagales</taxon>
        <taxon>Hymenobacteraceae</taxon>
        <taxon>Pontibacter</taxon>
    </lineage>
</organism>
<dbReference type="InterPro" id="IPR010920">
    <property type="entry name" value="LSM_dom_sf"/>
</dbReference>
<comment type="caution">
    <text evidence="7">The sequence shown here is derived from an EMBL/GenBank/DDBJ whole genome shotgun (WGS) entry which is preliminary data.</text>
</comment>
<proteinExistence type="predicted"/>
<keyword evidence="2 5" id="KW-0812">Transmembrane</keyword>
<gene>
    <name evidence="7" type="ORF">K0O23_12160</name>
</gene>